<protein>
    <submittedName>
        <fullName evidence="2">Uncharacterized protein</fullName>
    </submittedName>
</protein>
<gene>
    <name evidence="2" type="ORF">SB48_HM08orf05647</name>
</gene>
<feature type="compositionally biased region" description="Basic and acidic residues" evidence="1">
    <location>
        <begin position="1"/>
        <end position="10"/>
    </location>
</feature>
<evidence type="ECO:0000313" key="2">
    <source>
        <dbReference type="EMBL" id="AJO24333.1"/>
    </source>
</evidence>
<feature type="compositionally biased region" description="Polar residues" evidence="1">
    <location>
        <begin position="11"/>
        <end position="21"/>
    </location>
</feature>
<dbReference type="EMBL" id="CP010525">
    <property type="protein sequence ID" value="AJO24333.1"/>
    <property type="molecule type" value="Genomic_DNA"/>
</dbReference>
<accession>A0AAN0T882</accession>
<dbReference type="Proteomes" id="UP000032024">
    <property type="component" value="Chromosome"/>
</dbReference>
<proteinExistence type="predicted"/>
<feature type="compositionally biased region" description="Basic and acidic residues" evidence="1">
    <location>
        <begin position="29"/>
        <end position="38"/>
    </location>
</feature>
<feature type="region of interest" description="Disordered" evidence="1">
    <location>
        <begin position="1"/>
        <end position="38"/>
    </location>
</feature>
<sequence length="38" mass="4174">MITEKADKEGVQNSKNDQCRNGVQAPAESGEKKGRQIK</sequence>
<reference evidence="3" key="1">
    <citation type="submission" date="2015-01" db="EMBL/GenBank/DDBJ databases">
        <title>Comparative genome analysis of Bacillus coagulans HM-08, Clostridium butyricum HM-68, Bacillus subtilis HM-66 and Bacillus paralicheniformis BL-09.</title>
        <authorList>
            <person name="Zhang H."/>
        </authorList>
    </citation>
    <scope>NUCLEOTIDE SEQUENCE [LARGE SCALE GENOMIC DNA]</scope>
    <source>
        <strain evidence="3">HM-08</strain>
    </source>
</reference>
<evidence type="ECO:0000256" key="1">
    <source>
        <dbReference type="SAM" id="MobiDB-lite"/>
    </source>
</evidence>
<evidence type="ECO:0000313" key="3">
    <source>
        <dbReference type="Proteomes" id="UP000032024"/>
    </source>
</evidence>
<name>A0AAN0T882_HEYCO</name>
<keyword evidence="3" id="KW-1185">Reference proteome</keyword>
<organism evidence="2 3">
    <name type="scientific">Heyndrickxia coagulans</name>
    <name type="common">Weizmannia coagulans</name>
    <dbReference type="NCBI Taxonomy" id="1398"/>
    <lineage>
        <taxon>Bacteria</taxon>
        <taxon>Bacillati</taxon>
        <taxon>Bacillota</taxon>
        <taxon>Bacilli</taxon>
        <taxon>Bacillales</taxon>
        <taxon>Bacillaceae</taxon>
        <taxon>Heyndrickxia</taxon>
    </lineage>
</organism>
<dbReference type="AlphaFoldDB" id="A0AAN0T882"/>